<reference evidence="2" key="1">
    <citation type="submission" date="2017-08" db="EMBL/GenBank/DDBJ databases">
        <title>A dynamic microbial community with high functional redundancy inhabits the cold, oxic subseafloor aquifer.</title>
        <authorList>
            <person name="Tully B.J."/>
            <person name="Wheat C.G."/>
            <person name="Glazer B.T."/>
            <person name="Huber J.A."/>
        </authorList>
    </citation>
    <scope>NUCLEOTIDE SEQUENCE [LARGE SCALE GENOMIC DNA]</scope>
</reference>
<gene>
    <name evidence="1" type="ORF">COB67_10370</name>
</gene>
<evidence type="ECO:0000313" key="2">
    <source>
        <dbReference type="Proteomes" id="UP000218113"/>
    </source>
</evidence>
<proteinExistence type="predicted"/>
<dbReference type="AlphaFoldDB" id="A0A2A4SXW8"/>
<dbReference type="EMBL" id="NVSR01000102">
    <property type="protein sequence ID" value="PCI26082.1"/>
    <property type="molecule type" value="Genomic_DNA"/>
</dbReference>
<accession>A0A2A4SXW8</accession>
<name>A0A2A4SXW8_9DELT</name>
<comment type="caution">
    <text evidence="1">The sequence shown here is derived from an EMBL/GenBank/DDBJ whole genome shotgun (WGS) entry which is preliminary data.</text>
</comment>
<dbReference type="Proteomes" id="UP000218113">
    <property type="component" value="Unassembled WGS sequence"/>
</dbReference>
<evidence type="ECO:0000313" key="1">
    <source>
        <dbReference type="EMBL" id="PCI26082.1"/>
    </source>
</evidence>
<organism evidence="1 2">
    <name type="scientific">SAR324 cluster bacterium</name>
    <dbReference type="NCBI Taxonomy" id="2024889"/>
    <lineage>
        <taxon>Bacteria</taxon>
        <taxon>Deltaproteobacteria</taxon>
        <taxon>SAR324 cluster</taxon>
    </lineage>
</organism>
<sequence>MIQKASRLLKDFRNKMGSKMRNRRLGQGDSAKYRMKKEYISRSLIILNGLSVPKEKRNGWLILTVRV</sequence>
<protein>
    <submittedName>
        <fullName evidence="1">Uncharacterized protein</fullName>
    </submittedName>
</protein>